<sequence length="109" mass="12163">MRSIAASQDGRVGLRRQFQEISSARLMQTLICEYVAFSLQLALAIFIKKARSRGRSSMLSVRCCSATNSVLKFIDLIDEVLLAYNVRQTNIIGTNSSMNLLGRLSHLPK</sequence>
<protein>
    <submittedName>
        <fullName evidence="1">Uncharacterized protein</fullName>
    </submittedName>
</protein>
<dbReference type="Proteomes" id="UP001396334">
    <property type="component" value="Unassembled WGS sequence"/>
</dbReference>
<name>A0ABR2S232_9ROSI</name>
<dbReference type="EMBL" id="JBBPBN010000017">
    <property type="protein sequence ID" value="KAK9019321.1"/>
    <property type="molecule type" value="Genomic_DNA"/>
</dbReference>
<comment type="caution">
    <text evidence="1">The sequence shown here is derived from an EMBL/GenBank/DDBJ whole genome shotgun (WGS) entry which is preliminary data.</text>
</comment>
<organism evidence="1 2">
    <name type="scientific">Hibiscus sabdariffa</name>
    <name type="common">roselle</name>
    <dbReference type="NCBI Taxonomy" id="183260"/>
    <lineage>
        <taxon>Eukaryota</taxon>
        <taxon>Viridiplantae</taxon>
        <taxon>Streptophyta</taxon>
        <taxon>Embryophyta</taxon>
        <taxon>Tracheophyta</taxon>
        <taxon>Spermatophyta</taxon>
        <taxon>Magnoliopsida</taxon>
        <taxon>eudicotyledons</taxon>
        <taxon>Gunneridae</taxon>
        <taxon>Pentapetalae</taxon>
        <taxon>rosids</taxon>
        <taxon>malvids</taxon>
        <taxon>Malvales</taxon>
        <taxon>Malvaceae</taxon>
        <taxon>Malvoideae</taxon>
        <taxon>Hibiscus</taxon>
    </lineage>
</organism>
<evidence type="ECO:0000313" key="2">
    <source>
        <dbReference type="Proteomes" id="UP001396334"/>
    </source>
</evidence>
<accession>A0ABR2S232</accession>
<keyword evidence="2" id="KW-1185">Reference proteome</keyword>
<proteinExistence type="predicted"/>
<gene>
    <name evidence="1" type="ORF">V6N11_053847</name>
</gene>
<evidence type="ECO:0000313" key="1">
    <source>
        <dbReference type="EMBL" id="KAK9019321.1"/>
    </source>
</evidence>
<reference evidence="1 2" key="1">
    <citation type="journal article" date="2024" name="G3 (Bethesda)">
        <title>Genome assembly of Hibiscus sabdariffa L. provides insights into metabolisms of medicinal natural products.</title>
        <authorList>
            <person name="Kim T."/>
        </authorList>
    </citation>
    <scope>NUCLEOTIDE SEQUENCE [LARGE SCALE GENOMIC DNA]</scope>
    <source>
        <strain evidence="1">TK-2024</strain>
        <tissue evidence="1">Old leaves</tissue>
    </source>
</reference>